<dbReference type="InterPro" id="IPR052927">
    <property type="entry name" value="DCC_oxidoreductase"/>
</dbReference>
<dbReference type="PANTHER" id="PTHR33639:SF2">
    <property type="entry name" value="DUF393 DOMAIN-CONTAINING PROTEIN"/>
    <property type="match status" value="1"/>
</dbReference>
<organism evidence="1 2">
    <name type="scientific">Psychroflexus salis</name>
    <dbReference type="NCBI Taxonomy" id="1526574"/>
    <lineage>
        <taxon>Bacteria</taxon>
        <taxon>Pseudomonadati</taxon>
        <taxon>Bacteroidota</taxon>
        <taxon>Flavobacteriia</taxon>
        <taxon>Flavobacteriales</taxon>
        <taxon>Flavobacteriaceae</taxon>
        <taxon>Psychroflexus</taxon>
    </lineage>
</organism>
<reference evidence="1 2" key="1">
    <citation type="journal article" date="2014" name="Int. J. Syst. Evol. Microbiol.">
        <title>Complete genome sequence of Corynebacterium casei LMG S-19264T (=DSM 44701T), isolated from a smear-ripened cheese.</title>
        <authorList>
            <consortium name="US DOE Joint Genome Institute (JGI-PGF)"/>
            <person name="Walter F."/>
            <person name="Albersmeier A."/>
            <person name="Kalinowski J."/>
            <person name="Ruckert C."/>
        </authorList>
    </citation>
    <scope>NUCLEOTIDE SEQUENCE [LARGE SCALE GENOMIC DNA]</scope>
    <source>
        <strain evidence="1 2">CGMCC 1.12925</strain>
    </source>
</reference>
<keyword evidence="2" id="KW-1185">Reference proteome</keyword>
<sequence length="142" mass="16651">MNDEKKLPEGKMLILFDGVCHFCNDSIRFIMKRDQHNLFYFASLQSQLGQKMTKERGIDTEKVDSIILIDPGNAYYIKSTAALEITKKLTGLWPILSVFLYLPEGFRNWFYDFVAKNRYDWFGKMDACPMPSPEEQDRFLDT</sequence>
<dbReference type="AlphaFoldDB" id="A0A917E854"/>
<dbReference type="EMBL" id="BMGL01000006">
    <property type="protein sequence ID" value="GGE12659.1"/>
    <property type="molecule type" value="Genomic_DNA"/>
</dbReference>
<dbReference type="RefSeq" id="WP_188405964.1">
    <property type="nucleotide sequence ID" value="NZ_BMGL01000006.1"/>
</dbReference>
<dbReference type="Proteomes" id="UP000599688">
    <property type="component" value="Unassembled WGS sequence"/>
</dbReference>
<protein>
    <submittedName>
        <fullName evidence="1">Thiol-disulfide oxidoreductase</fullName>
    </submittedName>
</protein>
<dbReference type="GO" id="GO:0015035">
    <property type="term" value="F:protein-disulfide reductase activity"/>
    <property type="evidence" value="ECO:0007669"/>
    <property type="project" value="InterPro"/>
</dbReference>
<accession>A0A917E854</accession>
<evidence type="ECO:0000313" key="2">
    <source>
        <dbReference type="Proteomes" id="UP000599688"/>
    </source>
</evidence>
<dbReference type="PANTHER" id="PTHR33639">
    <property type="entry name" value="THIOL-DISULFIDE OXIDOREDUCTASE DCC"/>
    <property type="match status" value="1"/>
</dbReference>
<proteinExistence type="predicted"/>
<dbReference type="Pfam" id="PF04134">
    <property type="entry name" value="DCC1-like"/>
    <property type="match status" value="1"/>
</dbReference>
<name>A0A917E854_9FLAO</name>
<dbReference type="InterPro" id="IPR007263">
    <property type="entry name" value="DCC1-like"/>
</dbReference>
<comment type="caution">
    <text evidence="1">The sequence shown here is derived from an EMBL/GenBank/DDBJ whole genome shotgun (WGS) entry which is preliminary data.</text>
</comment>
<gene>
    <name evidence="1" type="primary">yuxK</name>
    <name evidence="1" type="ORF">GCM10010831_12600</name>
</gene>
<evidence type="ECO:0000313" key="1">
    <source>
        <dbReference type="EMBL" id="GGE12659.1"/>
    </source>
</evidence>